<dbReference type="InterPro" id="IPR016032">
    <property type="entry name" value="Sig_transdc_resp-reg_C-effctor"/>
</dbReference>
<evidence type="ECO:0000256" key="2">
    <source>
        <dbReference type="ARBA" id="ARBA00023125"/>
    </source>
</evidence>
<dbReference type="PANTHER" id="PTHR44688">
    <property type="entry name" value="DNA-BINDING TRANSCRIPTIONAL ACTIVATOR DEVR_DOSR"/>
    <property type="match status" value="1"/>
</dbReference>
<dbReference type="Pfam" id="PF00196">
    <property type="entry name" value="GerE"/>
    <property type="match status" value="1"/>
</dbReference>
<dbReference type="GO" id="GO:0003677">
    <property type="term" value="F:DNA binding"/>
    <property type="evidence" value="ECO:0007669"/>
    <property type="project" value="UniProtKB-KW"/>
</dbReference>
<dbReference type="InterPro" id="IPR005143">
    <property type="entry name" value="TF_LuxR_autoind-bd_dom"/>
</dbReference>
<accession>A0A6N9T083</accession>
<dbReference type="PROSITE" id="PS00622">
    <property type="entry name" value="HTH_LUXR_1"/>
    <property type="match status" value="1"/>
</dbReference>
<dbReference type="PROSITE" id="PS50043">
    <property type="entry name" value="HTH_LUXR_2"/>
    <property type="match status" value="1"/>
</dbReference>
<keyword evidence="1" id="KW-0805">Transcription regulation</keyword>
<proteinExistence type="predicted"/>
<dbReference type="Pfam" id="PF03472">
    <property type="entry name" value="Autoind_bind"/>
    <property type="match status" value="1"/>
</dbReference>
<dbReference type="Proteomes" id="UP000469011">
    <property type="component" value="Unassembled WGS sequence"/>
</dbReference>
<dbReference type="CDD" id="cd06170">
    <property type="entry name" value="LuxR_C_like"/>
    <property type="match status" value="1"/>
</dbReference>
<dbReference type="SUPFAM" id="SSF46894">
    <property type="entry name" value="C-terminal effector domain of the bipartite response regulators"/>
    <property type="match status" value="1"/>
</dbReference>
<sequence>MTVAGAEDVIAGIEEPWQEEQLAQALEEVALRHGFTHAASFSLPSTDDEGLVTRVIHANWSPAFAKGYEANGLNRFKIVLGTLRTDPMPFVWDIETLYGADEPDPSPAARFLLGEGYLAGVLLPVHAMTSFSGALSLAGRDPDLSAASVRELHRFAFVYFSMLAAVRFEENQRNNPLSVRERDCLKLAMLGKTSSEIGIILSLSEYTVSQYLTAAQRKMNAANRTHAVAMAAQLGYLS</sequence>
<evidence type="ECO:0000256" key="1">
    <source>
        <dbReference type="ARBA" id="ARBA00023015"/>
    </source>
</evidence>
<dbReference type="Gene3D" id="1.10.10.10">
    <property type="entry name" value="Winged helix-like DNA-binding domain superfamily/Winged helix DNA-binding domain"/>
    <property type="match status" value="1"/>
</dbReference>
<dbReference type="PANTHER" id="PTHR44688:SF16">
    <property type="entry name" value="DNA-BINDING TRANSCRIPTIONAL ACTIVATOR DEVR_DOSR"/>
    <property type="match status" value="1"/>
</dbReference>
<dbReference type="InterPro" id="IPR036388">
    <property type="entry name" value="WH-like_DNA-bd_sf"/>
</dbReference>
<dbReference type="EMBL" id="JAAAMG010000006">
    <property type="protein sequence ID" value="NDW04717.1"/>
    <property type="molecule type" value="Genomic_DNA"/>
</dbReference>
<dbReference type="GO" id="GO:0006355">
    <property type="term" value="P:regulation of DNA-templated transcription"/>
    <property type="evidence" value="ECO:0007669"/>
    <property type="project" value="InterPro"/>
</dbReference>
<organism evidence="5 6">
    <name type="scientific">Jiella pacifica</name>
    <dbReference type="NCBI Taxonomy" id="2696469"/>
    <lineage>
        <taxon>Bacteria</taxon>
        <taxon>Pseudomonadati</taxon>
        <taxon>Pseudomonadota</taxon>
        <taxon>Alphaproteobacteria</taxon>
        <taxon>Hyphomicrobiales</taxon>
        <taxon>Aurantimonadaceae</taxon>
        <taxon>Jiella</taxon>
    </lineage>
</organism>
<keyword evidence="2" id="KW-0238">DNA-binding</keyword>
<evidence type="ECO:0000313" key="6">
    <source>
        <dbReference type="Proteomes" id="UP000469011"/>
    </source>
</evidence>
<gene>
    <name evidence="5" type="ORF">GTK09_09775</name>
</gene>
<evidence type="ECO:0000256" key="3">
    <source>
        <dbReference type="ARBA" id="ARBA00023163"/>
    </source>
</evidence>
<evidence type="ECO:0000259" key="4">
    <source>
        <dbReference type="PROSITE" id="PS50043"/>
    </source>
</evidence>
<comment type="caution">
    <text evidence="5">The sequence shown here is derived from an EMBL/GenBank/DDBJ whole genome shotgun (WGS) entry which is preliminary data.</text>
</comment>
<keyword evidence="6" id="KW-1185">Reference proteome</keyword>
<feature type="domain" description="HTH luxR-type" evidence="4">
    <location>
        <begin position="170"/>
        <end position="235"/>
    </location>
</feature>
<protein>
    <submittedName>
        <fullName evidence="5">LuxR family transcriptional regulator</fullName>
    </submittedName>
</protein>
<keyword evidence="3" id="KW-0804">Transcription</keyword>
<dbReference type="SMART" id="SM00421">
    <property type="entry name" value="HTH_LUXR"/>
    <property type="match status" value="1"/>
</dbReference>
<dbReference type="AlphaFoldDB" id="A0A6N9T083"/>
<reference evidence="5 6" key="1">
    <citation type="submission" date="2020-01" db="EMBL/GenBank/DDBJ databases">
        <title>Jiella pacifica sp. nov.</title>
        <authorList>
            <person name="Xue Z."/>
            <person name="Zhu S."/>
            <person name="Chen J."/>
            <person name="Yang J."/>
        </authorList>
    </citation>
    <scope>NUCLEOTIDE SEQUENCE [LARGE SCALE GENOMIC DNA]</scope>
    <source>
        <strain evidence="5 6">40Bstr34</strain>
    </source>
</reference>
<dbReference type="PRINTS" id="PR00038">
    <property type="entry name" value="HTHLUXR"/>
</dbReference>
<name>A0A6N9T083_9HYPH</name>
<dbReference type="InterPro" id="IPR000792">
    <property type="entry name" value="Tscrpt_reg_LuxR_C"/>
</dbReference>
<evidence type="ECO:0000313" key="5">
    <source>
        <dbReference type="EMBL" id="NDW04717.1"/>
    </source>
</evidence>
<dbReference type="SUPFAM" id="SSF75516">
    <property type="entry name" value="Pheromone-binding domain of LuxR-like quorum-sensing transcription factors"/>
    <property type="match status" value="1"/>
</dbReference>
<dbReference type="InterPro" id="IPR036693">
    <property type="entry name" value="TF_LuxR_autoind-bd_dom_sf"/>
</dbReference>
<dbReference type="Gene3D" id="3.30.450.80">
    <property type="entry name" value="Transcription factor LuxR-like, autoinducer-binding domain"/>
    <property type="match status" value="1"/>
</dbReference>